<accession>A0A8T0F9G8</accession>
<dbReference type="EMBL" id="JABXBU010000015">
    <property type="protein sequence ID" value="KAF8786089.1"/>
    <property type="molecule type" value="Genomic_DNA"/>
</dbReference>
<organism evidence="1 2">
    <name type="scientific">Argiope bruennichi</name>
    <name type="common">Wasp spider</name>
    <name type="synonym">Aranea bruennichi</name>
    <dbReference type="NCBI Taxonomy" id="94029"/>
    <lineage>
        <taxon>Eukaryota</taxon>
        <taxon>Metazoa</taxon>
        <taxon>Ecdysozoa</taxon>
        <taxon>Arthropoda</taxon>
        <taxon>Chelicerata</taxon>
        <taxon>Arachnida</taxon>
        <taxon>Araneae</taxon>
        <taxon>Araneomorphae</taxon>
        <taxon>Entelegynae</taxon>
        <taxon>Araneoidea</taxon>
        <taxon>Araneidae</taxon>
        <taxon>Argiope</taxon>
    </lineage>
</organism>
<sequence>MVRGLCGAMNLQSICMVDNKYTKTFPRDLVHETRIGDDGYPHYSRRKSENGGYTTTIRVRNADVVIDNRWIVPYFVSIVPRMTADPYIRHCCFRTIFSDKL</sequence>
<dbReference type="Proteomes" id="UP000807504">
    <property type="component" value="Unassembled WGS sequence"/>
</dbReference>
<comment type="caution">
    <text evidence="1">The sequence shown here is derived from an EMBL/GenBank/DDBJ whole genome shotgun (WGS) entry which is preliminary data.</text>
</comment>
<dbReference type="AlphaFoldDB" id="A0A8T0F9G8"/>
<protein>
    <submittedName>
        <fullName evidence="1">Uncharacterized protein</fullName>
    </submittedName>
</protein>
<keyword evidence="2" id="KW-1185">Reference proteome</keyword>
<proteinExistence type="predicted"/>
<evidence type="ECO:0000313" key="1">
    <source>
        <dbReference type="EMBL" id="KAF8786089.1"/>
    </source>
</evidence>
<reference evidence="1" key="2">
    <citation type="submission" date="2020-06" db="EMBL/GenBank/DDBJ databases">
        <authorList>
            <person name="Sheffer M."/>
        </authorList>
    </citation>
    <scope>NUCLEOTIDE SEQUENCE</scope>
</reference>
<evidence type="ECO:0000313" key="2">
    <source>
        <dbReference type="Proteomes" id="UP000807504"/>
    </source>
</evidence>
<name>A0A8T0F9G8_ARGBR</name>
<gene>
    <name evidence="1" type="ORF">HNY73_007853</name>
</gene>
<reference evidence="1" key="1">
    <citation type="journal article" date="2020" name="bioRxiv">
        <title>Chromosome-level reference genome of the European wasp spider Argiope bruennichi: a resource for studies on range expansion and evolutionary adaptation.</title>
        <authorList>
            <person name="Sheffer M.M."/>
            <person name="Hoppe A."/>
            <person name="Krehenwinkel H."/>
            <person name="Uhl G."/>
            <person name="Kuss A.W."/>
            <person name="Jensen L."/>
            <person name="Jensen C."/>
            <person name="Gillespie R.G."/>
            <person name="Hoff K.J."/>
            <person name="Prost S."/>
        </authorList>
    </citation>
    <scope>NUCLEOTIDE SEQUENCE</scope>
</reference>